<gene>
    <name evidence="2" type="primary">orf601</name>
</gene>
<accession>G9HRK2</accession>
<name>G9HRK2_9SPIT</name>
<keyword evidence="1" id="KW-1133">Transmembrane helix</keyword>
<keyword evidence="1" id="KW-0812">Transmembrane</keyword>
<keyword evidence="2" id="KW-0496">Mitochondrion</keyword>
<evidence type="ECO:0000313" key="2">
    <source>
        <dbReference type="EMBL" id="AEV66713.1"/>
    </source>
</evidence>
<dbReference type="EMBL" id="JN383843">
    <property type="protein sequence ID" value="AEV66713.1"/>
    <property type="molecule type" value="Genomic_DNA"/>
</dbReference>
<evidence type="ECO:0000256" key="1">
    <source>
        <dbReference type="SAM" id="Phobius"/>
    </source>
</evidence>
<proteinExistence type="predicted"/>
<feature type="transmembrane region" description="Helical" evidence="1">
    <location>
        <begin position="12"/>
        <end position="29"/>
    </location>
</feature>
<reference evidence="2" key="1">
    <citation type="journal article" date="2012" name="Genome Biol. Evol.">
        <title>The Oxytricha trifallax Mitochondrial Genome.</title>
        <authorList>
            <person name="Swart E.C."/>
            <person name="Nowacki M."/>
            <person name="Shum J."/>
            <person name="Stiles H."/>
            <person name="Higgins B.P."/>
            <person name="Doak T.G."/>
            <person name="Schotanus K."/>
            <person name="Magrini V.J."/>
            <person name="Minx P."/>
            <person name="Mardis E.R."/>
            <person name="Landweber L.F."/>
        </authorList>
    </citation>
    <scope>NUCLEOTIDE SEQUENCE</scope>
</reference>
<dbReference type="AlphaFoldDB" id="G9HRK2"/>
<geneLocation type="mitochondrion" evidence="2"/>
<protein>
    <submittedName>
        <fullName evidence="2">Uncharacterized protein</fullName>
    </submittedName>
</protein>
<sequence length="62" mass="7728">MKIRASQTRMFIFKKLIILIFNNFVYLIFSRVGFQIKKFIFIFKSFKIKNILKIFFINFYIF</sequence>
<organism evidence="2">
    <name type="scientific">Oxytricha trifallax</name>
    <dbReference type="NCBI Taxonomy" id="1172189"/>
    <lineage>
        <taxon>Eukaryota</taxon>
        <taxon>Sar</taxon>
        <taxon>Alveolata</taxon>
        <taxon>Ciliophora</taxon>
        <taxon>Intramacronucleata</taxon>
        <taxon>Spirotrichea</taxon>
        <taxon>Stichotrichia</taxon>
        <taxon>Sporadotrichida</taxon>
        <taxon>Oxytrichidae</taxon>
        <taxon>Oxytrichinae</taxon>
        <taxon>Oxytricha</taxon>
    </lineage>
</organism>
<keyword evidence="1" id="KW-0472">Membrane</keyword>